<proteinExistence type="predicted"/>
<protein>
    <submittedName>
        <fullName evidence="1">Uncharacterized protein</fullName>
    </submittedName>
</protein>
<accession>A0A6J5QXD7</accession>
<reference evidence="1" key="1">
    <citation type="submission" date="2020-05" db="EMBL/GenBank/DDBJ databases">
        <authorList>
            <person name="Chiriac C."/>
            <person name="Salcher M."/>
            <person name="Ghai R."/>
            <person name="Kavagutti S V."/>
        </authorList>
    </citation>
    <scope>NUCLEOTIDE SEQUENCE</scope>
</reference>
<sequence length="191" mass="21000">MPVELKGLANTKRAMRQFAPDLYKQMNDELKAIMLPVRNEARGYVPFKQVSGWMNQHGTWENRVFDAAAVKKGIVYTQGKSKANEAGFQSSYIVYNKTAAGAIYETAGRKNPAGQPWVGRKGIAGKRYSHSSNPKAGMQFINSMGGQLVGGGKTKGRLIYRAWAHQNGKAIPAGIKAINRAITEFNKRAKP</sequence>
<organism evidence="1">
    <name type="scientific">uncultured Caudovirales phage</name>
    <dbReference type="NCBI Taxonomy" id="2100421"/>
    <lineage>
        <taxon>Viruses</taxon>
        <taxon>Duplodnaviria</taxon>
        <taxon>Heunggongvirae</taxon>
        <taxon>Uroviricota</taxon>
        <taxon>Caudoviricetes</taxon>
        <taxon>Peduoviridae</taxon>
        <taxon>Maltschvirus</taxon>
        <taxon>Maltschvirus maltsch</taxon>
    </lineage>
</organism>
<dbReference type="EMBL" id="LR797089">
    <property type="protein sequence ID" value="CAB4186041.1"/>
    <property type="molecule type" value="Genomic_DNA"/>
</dbReference>
<evidence type="ECO:0000313" key="1">
    <source>
        <dbReference type="EMBL" id="CAB4186041.1"/>
    </source>
</evidence>
<name>A0A6J5QXD7_9CAUD</name>
<gene>
    <name evidence="1" type="ORF">UFOVP1142_8</name>
</gene>